<dbReference type="CDD" id="cd05402">
    <property type="entry name" value="NT_PAP_TUTase"/>
    <property type="match status" value="1"/>
</dbReference>
<dbReference type="FunFam" id="3.30.460.10:FF:000006">
    <property type="entry name" value="non-canonical poly(A) RNA polymerase PAPD5"/>
    <property type="match status" value="1"/>
</dbReference>
<evidence type="ECO:0000256" key="5">
    <source>
        <dbReference type="ARBA" id="ARBA00022723"/>
    </source>
</evidence>
<dbReference type="GO" id="GO:0046872">
    <property type="term" value="F:metal ion binding"/>
    <property type="evidence" value="ECO:0007669"/>
    <property type="project" value="UniProtKB-KW"/>
</dbReference>
<feature type="compositionally biased region" description="Low complexity" evidence="11">
    <location>
        <begin position="87"/>
        <end position="97"/>
    </location>
</feature>
<dbReference type="GO" id="GO:0071038">
    <property type="term" value="P:TRAMP-dependent tRNA surveillance pathway"/>
    <property type="evidence" value="ECO:0007669"/>
    <property type="project" value="UniProtKB-ARBA"/>
</dbReference>
<keyword evidence="5" id="KW-0479">Metal-binding</keyword>
<dbReference type="Gene3D" id="3.30.460.10">
    <property type="entry name" value="Beta Polymerase, domain 2"/>
    <property type="match status" value="1"/>
</dbReference>
<gene>
    <name evidence="13" type="ORF">KQ657_003673</name>
</gene>
<dbReference type="InterPro" id="IPR008271">
    <property type="entry name" value="Ser/Thr_kinase_AS"/>
</dbReference>
<dbReference type="InterPro" id="IPR011009">
    <property type="entry name" value="Kinase-like_dom_sf"/>
</dbReference>
<dbReference type="Gene3D" id="1.10.510.10">
    <property type="entry name" value="Transferase(Phosphotransferase) domain 1"/>
    <property type="match status" value="1"/>
</dbReference>
<dbReference type="GO" id="GO:0005524">
    <property type="term" value="F:ATP binding"/>
    <property type="evidence" value="ECO:0007669"/>
    <property type="project" value="UniProtKB-UniRule"/>
</dbReference>
<comment type="cofactor">
    <cofactor evidence="1">
        <name>Mn(2+)</name>
        <dbReference type="ChEBI" id="CHEBI:29035"/>
    </cofactor>
</comment>
<dbReference type="GO" id="GO:0071044">
    <property type="term" value="P:histone mRNA catabolic process"/>
    <property type="evidence" value="ECO:0007669"/>
    <property type="project" value="UniProtKB-ARBA"/>
</dbReference>
<dbReference type="InterPro" id="IPR054708">
    <property type="entry name" value="MTPAP-like_central"/>
</dbReference>
<dbReference type="GO" id="GO:0071051">
    <property type="term" value="P:poly(A)-dependent snoRNA 3'-end processing"/>
    <property type="evidence" value="ECO:0007669"/>
    <property type="project" value="UniProtKB-ARBA"/>
</dbReference>
<dbReference type="Pfam" id="PF00069">
    <property type="entry name" value="Pkinase"/>
    <property type="match status" value="1"/>
</dbReference>
<dbReference type="InterPro" id="IPR045862">
    <property type="entry name" value="Trf4-like"/>
</dbReference>
<evidence type="ECO:0000256" key="11">
    <source>
        <dbReference type="SAM" id="MobiDB-lite"/>
    </source>
</evidence>
<dbReference type="InterPro" id="IPR000719">
    <property type="entry name" value="Prot_kinase_dom"/>
</dbReference>
<dbReference type="PROSITE" id="PS50011">
    <property type="entry name" value="PROTEIN_KINASE_DOM"/>
    <property type="match status" value="1"/>
</dbReference>
<dbReference type="Pfam" id="PF22600">
    <property type="entry name" value="MTPAP-like_central"/>
    <property type="match status" value="1"/>
</dbReference>
<keyword evidence="4" id="KW-0808">Transferase</keyword>
<dbReference type="EMBL" id="JAHMUF010000004">
    <property type="protein sequence ID" value="KAG7195152.1"/>
    <property type="molecule type" value="Genomic_DNA"/>
</dbReference>
<dbReference type="GO" id="GO:0030447">
    <property type="term" value="P:filamentous growth"/>
    <property type="evidence" value="ECO:0007669"/>
    <property type="project" value="UniProtKB-ARBA"/>
</dbReference>
<dbReference type="Gene3D" id="1.10.1410.10">
    <property type="match status" value="1"/>
</dbReference>
<dbReference type="GO" id="GO:0043634">
    <property type="term" value="P:polyadenylation-dependent ncRNA catabolic process"/>
    <property type="evidence" value="ECO:0007669"/>
    <property type="project" value="TreeGrafter"/>
</dbReference>
<dbReference type="Proteomes" id="UP000790833">
    <property type="component" value="Unassembled WGS sequence"/>
</dbReference>
<dbReference type="GO" id="GO:0031499">
    <property type="term" value="C:TRAMP complex"/>
    <property type="evidence" value="ECO:0007669"/>
    <property type="project" value="TreeGrafter"/>
</dbReference>
<dbReference type="Pfam" id="PF03828">
    <property type="entry name" value="PAP_assoc"/>
    <property type="match status" value="1"/>
</dbReference>
<evidence type="ECO:0000256" key="10">
    <source>
        <dbReference type="PROSITE-ProRule" id="PRU10141"/>
    </source>
</evidence>
<feature type="region of interest" description="Disordered" evidence="11">
    <location>
        <begin position="1181"/>
        <end position="1209"/>
    </location>
</feature>
<dbReference type="GO" id="GO:0034475">
    <property type="term" value="P:U4 snRNA 3'-end processing"/>
    <property type="evidence" value="ECO:0007669"/>
    <property type="project" value="UniProtKB-ARBA"/>
</dbReference>
<feature type="binding site" evidence="10">
    <location>
        <position position="212"/>
    </location>
    <ligand>
        <name>ATP</name>
        <dbReference type="ChEBI" id="CHEBI:30616"/>
    </ligand>
</feature>
<dbReference type="GO" id="GO:0004672">
    <property type="term" value="F:protein kinase activity"/>
    <property type="evidence" value="ECO:0007669"/>
    <property type="project" value="InterPro"/>
</dbReference>
<evidence type="ECO:0000313" key="13">
    <source>
        <dbReference type="EMBL" id="KAG7195152.1"/>
    </source>
</evidence>
<comment type="catalytic activity">
    <reaction evidence="9">
        <text>RNA(n) + ATP = RNA(n)-3'-adenine ribonucleotide + diphosphate</text>
        <dbReference type="Rhea" id="RHEA:11332"/>
        <dbReference type="Rhea" id="RHEA-COMP:14527"/>
        <dbReference type="Rhea" id="RHEA-COMP:17347"/>
        <dbReference type="ChEBI" id="CHEBI:30616"/>
        <dbReference type="ChEBI" id="CHEBI:33019"/>
        <dbReference type="ChEBI" id="CHEBI:140395"/>
        <dbReference type="ChEBI" id="CHEBI:173115"/>
        <dbReference type="EC" id="2.7.7.19"/>
    </reaction>
</comment>
<feature type="domain" description="Protein kinase" evidence="12">
    <location>
        <begin position="180"/>
        <end position="580"/>
    </location>
</feature>
<feature type="compositionally biased region" description="Basic and acidic residues" evidence="11">
    <location>
        <begin position="1280"/>
        <end position="1296"/>
    </location>
</feature>
<comment type="caution">
    <text evidence="13">The sequence shown here is derived from an EMBL/GenBank/DDBJ whole genome shotgun (WGS) entry which is preliminary data.</text>
</comment>
<evidence type="ECO:0000256" key="4">
    <source>
        <dbReference type="ARBA" id="ARBA00022679"/>
    </source>
</evidence>
<dbReference type="GO" id="GO:0003729">
    <property type="term" value="F:mRNA binding"/>
    <property type="evidence" value="ECO:0007669"/>
    <property type="project" value="TreeGrafter"/>
</dbReference>
<dbReference type="SUPFAM" id="SSF56112">
    <property type="entry name" value="Protein kinase-like (PK-like)"/>
    <property type="match status" value="1"/>
</dbReference>
<evidence type="ECO:0000256" key="8">
    <source>
        <dbReference type="ARBA" id="ARBA00022842"/>
    </source>
</evidence>
<feature type="compositionally biased region" description="Acidic residues" evidence="11">
    <location>
        <begin position="773"/>
        <end position="784"/>
    </location>
</feature>
<dbReference type="GO" id="GO:0071037">
    <property type="term" value="P:nuclear polyadenylation-dependent snRNA catabolic process"/>
    <property type="evidence" value="ECO:0007669"/>
    <property type="project" value="UniProtKB-ARBA"/>
</dbReference>
<sequence length="1296" mass="147011">MSVVPYNTSNRIIYRYPGHGVVVVHNKVDNTLQLITQNNGDHLGILSLDKSKHRNGNNNNNTFQHEESYAKCPNCGFLWLSGQFPTSNGTNSNNTTSKGGGKGGGEDNEFSNTPPILAGGSNGLFEQEFMHQDYFKLLSRLPASSSPSSSSIVDEIKVKTPKGLPDQIFNQDYFKRFFKKVPPYELGSGAHAQVYKVVHVLNNIPLGTYAVKRISIGDKIEFLEQVLKEVLILYELSLKGANENNLIRYNHVWLELGDLLDLKAFVLPANESSAPPEFHNKVPYVFILQQYCDGGDLEGIIKNNFPSDSYASYRDKVERERMKRRLRKRQINDTDNSPSWLNALEIWKFFKDVITGVNYLHIHGILHRDLKPSNCLLEAKYEINSCSTVFESLEDLLNELEKIPKVLVSDFGEGKFTDKHSITESDTALLSIHENRERKGNTGTLEFTAPELWMLSVYDPANHKSDEQQNRFTHDFTYESDIYLLGMILCWLCLGELPFSASIENEQDPEASRIQIINWYKQLTQSQFLEWFAHHRKISGEIIDDFACLIFSMIKGHDLVSEDHKRILLPDVAGLMDEFKFKYFIPRTTQNLSDHTISVTANDPSINNINSDDKDTLSICDADALELLVTSDDAFEPQLHETKVNSIPENVATDLVGLYVSILALVAAMGTFDTQKNTCLLQNVMGVKRKSQAVSANRNKRQKKKKTDELAPLVPGGFDVLAHTDDSDSEVVYDFALKEASREPEIVLVESGDESDIVVQSDSGEGNDPVIVGDDDADDDDDDEREKTTTNELTNNQDFIEFGFSSSENEEDNYNDYSDDGVLSSDEHSAVHKLVEPSSAYPWIKNRDHSRQAEVADWLTNEMKDFVDYISPSLEEIMTRNSVINGLKKKITSYWPESEVHVFGSSATDLYLPGSDIDLVAVSAMGDLEQRLKLYQLSSYLRARKLAKDIEVIAKAKVPIIKFVDPKTNIHIDISFERMNGIEAAKKIRKWLETTPGLRELVLIIKQFLRSRKLNNVHVGGLGGYATIIMCYHFLQLHPRLSTKGMDAMDNLGPLLIEFFELYGRNFSYDNLALAIDAETDLPKYLLKRDYPELNASRNPFSIVIQDPSDPNNNITRSSYNLRDVKKAFGGAYQLLVEKCFELNAASYKERLNRLILGEIIKYRGKERDFNDDRHKITNDALVNHREEDNNENDDDDDSDGANGNDKYYFSDMTVESDDEDTTFMEAAQKIKPLINNTKKIADIMGIDSDSEENKNNSNNNDNDEEGSDEEPPRKKKPKQDKEVKREYWRQKGLEL</sequence>
<dbReference type="EC" id="2.7.7.19" evidence="3"/>
<reference evidence="13" key="1">
    <citation type="submission" date="2021-03" db="EMBL/GenBank/DDBJ databases">
        <authorList>
            <person name="Palmer J.M."/>
        </authorList>
    </citation>
    <scope>NUCLEOTIDE SEQUENCE</scope>
    <source>
        <strain evidence="13">ARV_011</strain>
    </source>
</reference>
<dbReference type="FunFam" id="1.10.1410.10:FF:000003">
    <property type="entry name" value="non-canonical poly(A) RNA polymerase PAPD7"/>
    <property type="match status" value="1"/>
</dbReference>
<dbReference type="SUPFAM" id="SSF81631">
    <property type="entry name" value="PAP/OAS1 substrate-binding domain"/>
    <property type="match status" value="1"/>
</dbReference>
<evidence type="ECO:0000256" key="3">
    <source>
        <dbReference type="ARBA" id="ARBA00012388"/>
    </source>
</evidence>
<dbReference type="PANTHER" id="PTHR23092">
    <property type="entry name" value="POLY(A) RNA POLYMERASE"/>
    <property type="match status" value="1"/>
</dbReference>
<dbReference type="GO" id="GO:0071042">
    <property type="term" value="P:nuclear polyadenylation-dependent mRNA catabolic process"/>
    <property type="evidence" value="ECO:0007669"/>
    <property type="project" value="UniProtKB-ARBA"/>
</dbReference>
<dbReference type="GO" id="GO:1990817">
    <property type="term" value="F:poly(A) RNA polymerase activity"/>
    <property type="evidence" value="ECO:0007669"/>
    <property type="project" value="UniProtKB-EC"/>
</dbReference>
<feature type="region of interest" description="Disordered" evidence="11">
    <location>
        <begin position="1247"/>
        <end position="1296"/>
    </location>
</feature>
<evidence type="ECO:0000256" key="2">
    <source>
        <dbReference type="ARBA" id="ARBA00008593"/>
    </source>
</evidence>
<evidence type="ECO:0000259" key="12">
    <source>
        <dbReference type="PROSITE" id="PS50011"/>
    </source>
</evidence>
<keyword evidence="7 10" id="KW-0067">ATP-binding</keyword>
<evidence type="ECO:0000256" key="9">
    <source>
        <dbReference type="ARBA" id="ARBA00048830"/>
    </source>
</evidence>
<keyword evidence="8" id="KW-0460">Magnesium</keyword>
<feature type="region of interest" description="Disordered" evidence="11">
    <location>
        <begin position="87"/>
        <end position="117"/>
    </location>
</feature>
<dbReference type="GO" id="GO:0071039">
    <property type="term" value="P:nuclear polyadenylation-dependent CUT catabolic process"/>
    <property type="evidence" value="ECO:0007669"/>
    <property type="project" value="UniProtKB-ARBA"/>
</dbReference>
<dbReference type="PROSITE" id="PS00107">
    <property type="entry name" value="PROTEIN_KINASE_ATP"/>
    <property type="match status" value="1"/>
</dbReference>
<evidence type="ECO:0000256" key="6">
    <source>
        <dbReference type="ARBA" id="ARBA00022741"/>
    </source>
</evidence>
<evidence type="ECO:0000256" key="1">
    <source>
        <dbReference type="ARBA" id="ARBA00001936"/>
    </source>
</evidence>
<dbReference type="GeneID" id="66117047"/>
<accession>A0A9P8AKH5</accession>
<dbReference type="GO" id="GO:0071035">
    <property type="term" value="P:nuclear polyadenylation-dependent rRNA catabolic process"/>
    <property type="evidence" value="ECO:0007669"/>
    <property type="project" value="UniProtKB-ARBA"/>
</dbReference>
<dbReference type="PANTHER" id="PTHR23092:SF15">
    <property type="entry name" value="INACTIVE NON-CANONICAL POLY(A) RNA POLYMERASE PROTEIN TRF4-2-RELATED"/>
    <property type="match status" value="1"/>
</dbReference>
<feature type="region of interest" description="Disordered" evidence="11">
    <location>
        <begin position="752"/>
        <end position="790"/>
    </location>
</feature>
<evidence type="ECO:0000256" key="7">
    <source>
        <dbReference type="ARBA" id="ARBA00022840"/>
    </source>
</evidence>
<feature type="compositionally biased region" description="Acidic residues" evidence="11">
    <location>
        <begin position="1189"/>
        <end position="1200"/>
    </location>
</feature>
<dbReference type="SMART" id="SM00220">
    <property type="entry name" value="S_TKc"/>
    <property type="match status" value="1"/>
</dbReference>
<keyword evidence="6 10" id="KW-0547">Nucleotide-binding</keyword>
<dbReference type="InterPro" id="IPR017441">
    <property type="entry name" value="Protein_kinase_ATP_BS"/>
</dbReference>
<dbReference type="OrthoDB" id="273917at2759"/>
<dbReference type="InterPro" id="IPR043519">
    <property type="entry name" value="NT_sf"/>
</dbReference>
<name>A0A9P8AKH5_9ASCO</name>
<organism evidence="13 14">
    <name type="scientific">Scheffersomyces spartinae</name>
    <dbReference type="NCBI Taxonomy" id="45513"/>
    <lineage>
        <taxon>Eukaryota</taxon>
        <taxon>Fungi</taxon>
        <taxon>Dikarya</taxon>
        <taxon>Ascomycota</taxon>
        <taxon>Saccharomycotina</taxon>
        <taxon>Pichiomycetes</taxon>
        <taxon>Debaryomycetaceae</taxon>
        <taxon>Scheffersomyces</taxon>
    </lineage>
</organism>
<dbReference type="PROSITE" id="PS00108">
    <property type="entry name" value="PROTEIN_KINASE_ST"/>
    <property type="match status" value="1"/>
</dbReference>
<evidence type="ECO:0000313" key="14">
    <source>
        <dbReference type="Proteomes" id="UP000790833"/>
    </source>
</evidence>
<dbReference type="RefSeq" id="XP_043050699.1">
    <property type="nucleotide sequence ID" value="XM_043194375.1"/>
</dbReference>
<dbReference type="GO" id="GO:0071036">
    <property type="term" value="P:nuclear polyadenylation-dependent snoRNA catabolic process"/>
    <property type="evidence" value="ECO:0007669"/>
    <property type="project" value="UniProtKB-ARBA"/>
</dbReference>
<dbReference type="SUPFAM" id="SSF81301">
    <property type="entry name" value="Nucleotidyltransferase"/>
    <property type="match status" value="1"/>
</dbReference>
<dbReference type="GO" id="GO:0005730">
    <property type="term" value="C:nucleolus"/>
    <property type="evidence" value="ECO:0007669"/>
    <property type="project" value="TreeGrafter"/>
</dbReference>
<comment type="similarity">
    <text evidence="2">Belongs to the DNA polymerase type-B-like family.</text>
</comment>
<dbReference type="Gene3D" id="3.30.200.20">
    <property type="entry name" value="Phosphorylase Kinase, domain 1"/>
    <property type="match status" value="1"/>
</dbReference>
<keyword evidence="14" id="KW-1185">Reference proteome</keyword>
<protein>
    <recommendedName>
        <fullName evidence="3">polynucleotide adenylyltransferase</fullName>
        <ecNumber evidence="3">2.7.7.19</ecNumber>
    </recommendedName>
</protein>
<proteinExistence type="inferred from homology"/>
<dbReference type="InterPro" id="IPR002058">
    <property type="entry name" value="PAP_assoc"/>
</dbReference>